<accession>A0A821VY21</accession>
<proteinExistence type="predicted"/>
<sequence length="78" mass="9200">MTVLLLARQRNSIWNNCNRQRKIIPIPYPVPFTTTPIIRSRDRDDRTVSYEETSQEDSKRFDLKYNPVIAAESEETTN</sequence>
<evidence type="ECO:0000313" key="2">
    <source>
        <dbReference type="Proteomes" id="UP000663880"/>
    </source>
</evidence>
<reference evidence="1" key="1">
    <citation type="submission" date="2021-02" db="EMBL/GenBank/DDBJ databases">
        <authorList>
            <person name="Steward A R."/>
        </authorList>
    </citation>
    <scope>NUCLEOTIDE SEQUENCE</scope>
</reference>
<comment type="caution">
    <text evidence="1">The sequence shown here is derived from an EMBL/GenBank/DDBJ whole genome shotgun (WGS) entry which is preliminary data.</text>
</comment>
<dbReference type="Proteomes" id="UP000663880">
    <property type="component" value="Unassembled WGS sequence"/>
</dbReference>
<protein>
    <submittedName>
        <fullName evidence="1">Uncharacterized protein</fullName>
    </submittedName>
</protein>
<gene>
    <name evidence="1" type="ORF">PMACD_LOCUS12510</name>
</gene>
<dbReference type="AlphaFoldDB" id="A0A821VY21"/>
<organism evidence="1 2">
    <name type="scientific">Pieris macdunnoughi</name>
    <dbReference type="NCBI Taxonomy" id="345717"/>
    <lineage>
        <taxon>Eukaryota</taxon>
        <taxon>Metazoa</taxon>
        <taxon>Ecdysozoa</taxon>
        <taxon>Arthropoda</taxon>
        <taxon>Hexapoda</taxon>
        <taxon>Insecta</taxon>
        <taxon>Pterygota</taxon>
        <taxon>Neoptera</taxon>
        <taxon>Endopterygota</taxon>
        <taxon>Lepidoptera</taxon>
        <taxon>Glossata</taxon>
        <taxon>Ditrysia</taxon>
        <taxon>Papilionoidea</taxon>
        <taxon>Pieridae</taxon>
        <taxon>Pierinae</taxon>
        <taxon>Pieris</taxon>
    </lineage>
</organism>
<evidence type="ECO:0000313" key="1">
    <source>
        <dbReference type="EMBL" id="CAF4915186.1"/>
    </source>
</evidence>
<name>A0A821VY21_9NEOP</name>
<dbReference type="EMBL" id="CAJOBZ010000049">
    <property type="protein sequence ID" value="CAF4915186.1"/>
    <property type="molecule type" value="Genomic_DNA"/>
</dbReference>
<keyword evidence="2" id="KW-1185">Reference proteome</keyword>